<dbReference type="AlphaFoldDB" id="A0A239JLT1"/>
<reference evidence="2 3" key="1">
    <citation type="submission" date="2017-06" db="EMBL/GenBank/DDBJ databases">
        <authorList>
            <person name="Kim H.J."/>
            <person name="Triplett B.A."/>
        </authorList>
    </citation>
    <scope>NUCLEOTIDE SEQUENCE [LARGE SCALE GENOMIC DNA]</scope>
    <source>
        <strain evidence="2 3">U15</strain>
    </source>
</reference>
<keyword evidence="3" id="KW-1185">Reference proteome</keyword>
<organism evidence="2 3">
    <name type="scientific">Noviherbaspirillum humi</name>
    <dbReference type="NCBI Taxonomy" id="1688639"/>
    <lineage>
        <taxon>Bacteria</taxon>
        <taxon>Pseudomonadati</taxon>
        <taxon>Pseudomonadota</taxon>
        <taxon>Betaproteobacteria</taxon>
        <taxon>Burkholderiales</taxon>
        <taxon>Oxalobacteraceae</taxon>
        <taxon>Noviherbaspirillum</taxon>
    </lineage>
</organism>
<evidence type="ECO:0000259" key="1">
    <source>
        <dbReference type="Pfam" id="PF04830"/>
    </source>
</evidence>
<sequence length="268" mass="27951">MTGEFGRQVGTYVANKAAEADALKEAAKDPKLNNEQRNELLAQANQIEADWGPGGKSRQWATAITAAASGNVTGASGEMVNSAVANYLQQQGASYIGQLVQDKKLIEGSPEHAAMHAIVACAGAAAGNQSCGAGAMGAASSSLLTNLFEKKDNETNVERERKRNLIATIVTGVAATTSPAAAATATSAAIAATDNNFLTQNEASKARQQLMNCKGDAACVKRVSAEALALSLENSEKMKQACENDFGRCMKTYREAKGSYNTVEPISI</sequence>
<dbReference type="EMBL" id="FZOT01000013">
    <property type="protein sequence ID" value="SNT06739.1"/>
    <property type="molecule type" value="Genomic_DNA"/>
</dbReference>
<evidence type="ECO:0000313" key="2">
    <source>
        <dbReference type="EMBL" id="SNT06739.1"/>
    </source>
</evidence>
<accession>A0A239JLT1</accession>
<gene>
    <name evidence="2" type="ORF">SAMN06265795_1132</name>
</gene>
<protein>
    <submittedName>
        <fullName evidence="2">Possible hemagglutinin</fullName>
    </submittedName>
</protein>
<dbReference type="RefSeq" id="WP_089400510.1">
    <property type="nucleotide sequence ID" value="NZ_FZOT01000013.1"/>
</dbReference>
<proteinExistence type="predicted"/>
<dbReference type="InterPro" id="IPR006915">
    <property type="entry name" value="DUF637_hemagglutn_put"/>
</dbReference>
<dbReference type="OrthoDB" id="5666689at2"/>
<dbReference type="Proteomes" id="UP000198284">
    <property type="component" value="Unassembled WGS sequence"/>
</dbReference>
<feature type="domain" description="DUF637" evidence="1">
    <location>
        <begin position="63"/>
        <end position="138"/>
    </location>
</feature>
<evidence type="ECO:0000313" key="3">
    <source>
        <dbReference type="Proteomes" id="UP000198284"/>
    </source>
</evidence>
<name>A0A239JLT1_9BURK</name>
<dbReference type="Pfam" id="PF04830">
    <property type="entry name" value="DUF637"/>
    <property type="match status" value="1"/>
</dbReference>